<organism evidence="11 12">
    <name type="scientific">Bacillus salitolerans</name>
    <dbReference type="NCBI Taxonomy" id="1437434"/>
    <lineage>
        <taxon>Bacteria</taxon>
        <taxon>Bacillati</taxon>
        <taxon>Bacillota</taxon>
        <taxon>Bacilli</taxon>
        <taxon>Bacillales</taxon>
        <taxon>Bacillaceae</taxon>
        <taxon>Bacillus</taxon>
    </lineage>
</organism>
<dbReference type="PANTHER" id="PTHR32089:SF112">
    <property type="entry name" value="LYSOZYME-LIKE PROTEIN-RELATED"/>
    <property type="match status" value="1"/>
</dbReference>
<dbReference type="SMART" id="SM00283">
    <property type="entry name" value="MA"/>
    <property type="match status" value="1"/>
</dbReference>
<protein>
    <submittedName>
        <fullName evidence="11">Methyl-accepting chemotaxis protein</fullName>
    </submittedName>
</protein>
<evidence type="ECO:0000256" key="7">
    <source>
        <dbReference type="SAM" id="Coils"/>
    </source>
</evidence>
<dbReference type="Gene3D" id="1.10.287.950">
    <property type="entry name" value="Methyl-accepting chemotaxis protein"/>
    <property type="match status" value="1"/>
</dbReference>
<name>A0ABW4LRF4_9BACI</name>
<dbReference type="CDD" id="cd06225">
    <property type="entry name" value="HAMP"/>
    <property type="match status" value="1"/>
</dbReference>
<sequence>MKKKKLKQNIVIKKNNNKISPENKWMGKLSLRTRLLCLFFLLLMISVVSVGFSSYFQAKETTLTTFENRLKREAEVMSYMTKNLKFVYVSDEDYFKQQLEGTVRSQKKQLEKDGISAEFFYIKNNEVIPFQVSEKMNYSFSNDQKEQISKLKSGVFHTTLNDEQYTLSIQFMEELGGIYVLAASTESFMKPITKMAHFTVIVIISSLAISTIFITIFVQSLTKPLTILRNVMREVREGNLNKSIQIKTSIPEINSLNKSFNMMIEQMKTVIHELNDTTTELEMRGGELSSSSEDALRVSRQLIEAIQVVKVGAEQTASSSDSSVHSFHAMKDQITSMMGYMITVFQSSADMNKSACNGEKHMSELIDTIHSFEKDFDHLANTIQHVKTHSDTISSVVGLIQGIAEQTKLLALNATIEAARAGEAGKGFAVVANEVRKLAEQSTSATINITQSISVMENITNQATKEFNLMLSKIRTNLVTANESKDSFDGLMTEIGTVTEKLSQMQLELKSLEEILPKLEESTVSFSSISQETLASTEEMLSTSDEQIIQMENTHKVGQHLTVLSETLSTLTKRFKLE</sequence>
<evidence type="ECO:0000256" key="6">
    <source>
        <dbReference type="PROSITE-ProRule" id="PRU00284"/>
    </source>
</evidence>
<dbReference type="InterPro" id="IPR003660">
    <property type="entry name" value="HAMP_dom"/>
</dbReference>
<feature type="transmembrane region" description="Helical" evidence="8">
    <location>
        <begin position="195"/>
        <end position="218"/>
    </location>
</feature>
<evidence type="ECO:0000256" key="3">
    <source>
        <dbReference type="ARBA" id="ARBA00023136"/>
    </source>
</evidence>
<dbReference type="SUPFAM" id="SSF58104">
    <property type="entry name" value="Methyl-accepting chemotaxis protein (MCP) signaling domain"/>
    <property type="match status" value="1"/>
</dbReference>
<keyword evidence="8" id="KW-1133">Transmembrane helix</keyword>
<evidence type="ECO:0000313" key="12">
    <source>
        <dbReference type="Proteomes" id="UP001597214"/>
    </source>
</evidence>
<dbReference type="InterPro" id="IPR004090">
    <property type="entry name" value="Chemotax_Me-accpt_rcpt"/>
</dbReference>
<dbReference type="InterPro" id="IPR004089">
    <property type="entry name" value="MCPsignal_dom"/>
</dbReference>
<feature type="domain" description="HAMP" evidence="10">
    <location>
        <begin position="219"/>
        <end position="272"/>
    </location>
</feature>
<evidence type="ECO:0000259" key="10">
    <source>
        <dbReference type="PROSITE" id="PS50885"/>
    </source>
</evidence>
<dbReference type="PROSITE" id="PS50111">
    <property type="entry name" value="CHEMOTAXIS_TRANSDUC_2"/>
    <property type="match status" value="1"/>
</dbReference>
<evidence type="ECO:0000256" key="8">
    <source>
        <dbReference type="SAM" id="Phobius"/>
    </source>
</evidence>
<keyword evidence="7" id="KW-0175">Coiled coil</keyword>
<accession>A0ABW4LRF4</accession>
<keyword evidence="12" id="KW-1185">Reference proteome</keyword>
<reference evidence="12" key="1">
    <citation type="journal article" date="2019" name="Int. J. Syst. Evol. Microbiol.">
        <title>The Global Catalogue of Microorganisms (GCM) 10K type strain sequencing project: providing services to taxonomists for standard genome sequencing and annotation.</title>
        <authorList>
            <consortium name="The Broad Institute Genomics Platform"/>
            <consortium name="The Broad Institute Genome Sequencing Center for Infectious Disease"/>
            <person name="Wu L."/>
            <person name="Ma J."/>
        </authorList>
    </citation>
    <scope>NUCLEOTIDE SEQUENCE [LARGE SCALE GENOMIC DNA]</scope>
    <source>
        <strain evidence="12">CCUG 49339</strain>
    </source>
</reference>
<comment type="similarity">
    <text evidence="5">Belongs to the methyl-accepting chemotaxis (MCP) protein family.</text>
</comment>
<dbReference type="SMART" id="SM00304">
    <property type="entry name" value="HAMP"/>
    <property type="match status" value="1"/>
</dbReference>
<dbReference type="Gene3D" id="6.10.340.10">
    <property type="match status" value="1"/>
</dbReference>
<keyword evidence="2" id="KW-1003">Cell membrane</keyword>
<evidence type="ECO:0000256" key="1">
    <source>
        <dbReference type="ARBA" id="ARBA00004236"/>
    </source>
</evidence>
<dbReference type="Proteomes" id="UP001597214">
    <property type="component" value="Unassembled WGS sequence"/>
</dbReference>
<feature type="domain" description="Methyl-accepting transducer" evidence="9">
    <location>
        <begin position="291"/>
        <end position="541"/>
    </location>
</feature>
<evidence type="ECO:0000256" key="2">
    <source>
        <dbReference type="ARBA" id="ARBA00022475"/>
    </source>
</evidence>
<proteinExistence type="inferred from homology"/>
<dbReference type="Pfam" id="PF00672">
    <property type="entry name" value="HAMP"/>
    <property type="match status" value="1"/>
</dbReference>
<dbReference type="Pfam" id="PF00015">
    <property type="entry name" value="MCPsignal"/>
    <property type="match status" value="1"/>
</dbReference>
<keyword evidence="8" id="KW-0812">Transmembrane</keyword>
<dbReference type="EMBL" id="JBHUEM010000009">
    <property type="protein sequence ID" value="MFD1736663.1"/>
    <property type="molecule type" value="Genomic_DNA"/>
</dbReference>
<evidence type="ECO:0000256" key="4">
    <source>
        <dbReference type="ARBA" id="ARBA00023224"/>
    </source>
</evidence>
<dbReference type="RefSeq" id="WP_377927826.1">
    <property type="nucleotide sequence ID" value="NZ_JBHUEM010000009.1"/>
</dbReference>
<dbReference type="PROSITE" id="PS50885">
    <property type="entry name" value="HAMP"/>
    <property type="match status" value="1"/>
</dbReference>
<keyword evidence="4 6" id="KW-0807">Transducer</keyword>
<gene>
    <name evidence="11" type="ORF">ACFSCX_08795</name>
</gene>
<comment type="subcellular location">
    <subcellularLocation>
        <location evidence="1">Cell membrane</location>
    </subcellularLocation>
</comment>
<dbReference type="PRINTS" id="PR00260">
    <property type="entry name" value="CHEMTRNSDUCR"/>
</dbReference>
<keyword evidence="3 8" id="KW-0472">Membrane</keyword>
<evidence type="ECO:0000313" key="11">
    <source>
        <dbReference type="EMBL" id="MFD1736663.1"/>
    </source>
</evidence>
<dbReference type="PANTHER" id="PTHR32089">
    <property type="entry name" value="METHYL-ACCEPTING CHEMOTAXIS PROTEIN MCPB"/>
    <property type="match status" value="1"/>
</dbReference>
<evidence type="ECO:0000256" key="5">
    <source>
        <dbReference type="ARBA" id="ARBA00029447"/>
    </source>
</evidence>
<feature type="coiled-coil region" evidence="7">
    <location>
        <begin position="495"/>
        <end position="522"/>
    </location>
</feature>
<evidence type="ECO:0000259" key="9">
    <source>
        <dbReference type="PROSITE" id="PS50111"/>
    </source>
</evidence>
<comment type="caution">
    <text evidence="11">The sequence shown here is derived from an EMBL/GenBank/DDBJ whole genome shotgun (WGS) entry which is preliminary data.</text>
</comment>